<name>A0ABP8E6G5_9MICO</name>
<evidence type="ECO:0000256" key="1">
    <source>
        <dbReference type="SAM" id="MobiDB-lite"/>
    </source>
</evidence>
<comment type="caution">
    <text evidence="2">The sequence shown here is derived from an EMBL/GenBank/DDBJ whole genome shotgun (WGS) entry which is preliminary data.</text>
</comment>
<organism evidence="2 3">
    <name type="scientific">Frondihabitans peucedani</name>
    <dbReference type="NCBI Taxonomy" id="598626"/>
    <lineage>
        <taxon>Bacteria</taxon>
        <taxon>Bacillati</taxon>
        <taxon>Actinomycetota</taxon>
        <taxon>Actinomycetes</taxon>
        <taxon>Micrococcales</taxon>
        <taxon>Microbacteriaceae</taxon>
        <taxon>Frondihabitans</taxon>
    </lineage>
</organism>
<protein>
    <recommendedName>
        <fullName evidence="4">MT0933-like antitoxin protein</fullName>
    </recommendedName>
</protein>
<feature type="region of interest" description="Disordered" evidence="1">
    <location>
        <begin position="1"/>
        <end position="56"/>
    </location>
</feature>
<dbReference type="InterPro" id="IPR028037">
    <property type="entry name" value="Antitoxin_Rv0909/MT0933"/>
</dbReference>
<dbReference type="Proteomes" id="UP001501594">
    <property type="component" value="Unassembled WGS sequence"/>
</dbReference>
<dbReference type="RefSeq" id="WP_344798456.1">
    <property type="nucleotide sequence ID" value="NZ_BAABAU010000007.1"/>
</dbReference>
<sequence>MGLMDQAKHAASSDKGEQATDKGIDKAEDVASDKTGGKFDDKIDKAGDAADTKIGD</sequence>
<evidence type="ECO:0000313" key="3">
    <source>
        <dbReference type="Proteomes" id="UP001501594"/>
    </source>
</evidence>
<proteinExistence type="predicted"/>
<reference evidence="3" key="1">
    <citation type="journal article" date="2019" name="Int. J. Syst. Evol. Microbiol.">
        <title>The Global Catalogue of Microorganisms (GCM) 10K type strain sequencing project: providing services to taxonomists for standard genome sequencing and annotation.</title>
        <authorList>
            <consortium name="The Broad Institute Genomics Platform"/>
            <consortium name="The Broad Institute Genome Sequencing Center for Infectious Disease"/>
            <person name="Wu L."/>
            <person name="Ma J."/>
        </authorList>
    </citation>
    <scope>NUCLEOTIDE SEQUENCE [LARGE SCALE GENOMIC DNA]</scope>
    <source>
        <strain evidence="3">JCM 17442</strain>
    </source>
</reference>
<evidence type="ECO:0000313" key="2">
    <source>
        <dbReference type="EMBL" id="GAA4267810.1"/>
    </source>
</evidence>
<dbReference type="Pfam" id="PF14013">
    <property type="entry name" value="MT0933_antitox"/>
    <property type="match status" value="1"/>
</dbReference>
<accession>A0ABP8E6G5</accession>
<dbReference type="EMBL" id="BAABAU010000007">
    <property type="protein sequence ID" value="GAA4267810.1"/>
    <property type="molecule type" value="Genomic_DNA"/>
</dbReference>
<evidence type="ECO:0008006" key="4">
    <source>
        <dbReference type="Google" id="ProtNLM"/>
    </source>
</evidence>
<keyword evidence="3" id="KW-1185">Reference proteome</keyword>
<gene>
    <name evidence="2" type="ORF">GCM10022256_34220</name>
</gene>